<dbReference type="InterPro" id="IPR013783">
    <property type="entry name" value="Ig-like_fold"/>
</dbReference>
<dbReference type="EC" id="2.7.13.3" evidence="2"/>
<keyword evidence="9" id="KW-0812">Transmembrane</keyword>
<dbReference type="InterPro" id="IPR005467">
    <property type="entry name" value="His_kinase_dom"/>
</dbReference>
<reference evidence="14" key="1">
    <citation type="submission" date="2016-11" db="EMBL/GenBank/DDBJ databases">
        <authorList>
            <person name="Varghese N."/>
            <person name="Submissions S."/>
        </authorList>
    </citation>
    <scope>NUCLEOTIDE SEQUENCE [LARGE SCALE GENOMIC DNA]</scope>
    <source>
        <strain evidence="14">DSM 26884</strain>
    </source>
</reference>
<evidence type="ECO:0000256" key="5">
    <source>
        <dbReference type="ARBA" id="ARBA00023125"/>
    </source>
</evidence>
<dbReference type="PANTHER" id="PTHR43547">
    <property type="entry name" value="TWO-COMPONENT HISTIDINE KINASE"/>
    <property type="match status" value="1"/>
</dbReference>
<dbReference type="GeneID" id="92710349"/>
<feature type="domain" description="HTH araC/xylS-type" evidence="10">
    <location>
        <begin position="1304"/>
        <end position="1405"/>
    </location>
</feature>
<dbReference type="Gene3D" id="3.30.565.10">
    <property type="entry name" value="Histidine kinase-like ATPase, C-terminal domain"/>
    <property type="match status" value="1"/>
</dbReference>
<feature type="domain" description="Histidine kinase" evidence="11">
    <location>
        <begin position="900"/>
        <end position="1124"/>
    </location>
</feature>
<dbReference type="RefSeq" id="WP_073312391.1">
    <property type="nucleotide sequence ID" value="NZ_FQZN01000001.1"/>
</dbReference>
<dbReference type="Pfam" id="PF00072">
    <property type="entry name" value="Response_reg"/>
    <property type="match status" value="1"/>
</dbReference>
<dbReference type="InterPro" id="IPR009057">
    <property type="entry name" value="Homeodomain-like_sf"/>
</dbReference>
<evidence type="ECO:0000259" key="10">
    <source>
        <dbReference type="PROSITE" id="PS01124"/>
    </source>
</evidence>
<dbReference type="Proteomes" id="UP000184192">
    <property type="component" value="Unassembled WGS sequence"/>
</dbReference>
<dbReference type="InterPro" id="IPR015943">
    <property type="entry name" value="WD40/YVTN_repeat-like_dom_sf"/>
</dbReference>
<accession>A0A1M6A7L1</accession>
<dbReference type="Pfam" id="PF12833">
    <property type="entry name" value="HTH_18"/>
    <property type="match status" value="1"/>
</dbReference>
<dbReference type="Gene3D" id="1.10.10.60">
    <property type="entry name" value="Homeodomain-like"/>
    <property type="match status" value="1"/>
</dbReference>
<evidence type="ECO:0000256" key="2">
    <source>
        <dbReference type="ARBA" id="ARBA00012438"/>
    </source>
</evidence>
<keyword evidence="14" id="KW-1185">Reference proteome</keyword>
<name>A0A1M6A7L1_9BACE</name>
<dbReference type="GO" id="GO:0000155">
    <property type="term" value="F:phosphorelay sensor kinase activity"/>
    <property type="evidence" value="ECO:0007669"/>
    <property type="project" value="InterPro"/>
</dbReference>
<gene>
    <name evidence="13" type="ORF">SAMN05444350_10194</name>
</gene>
<dbReference type="Pfam" id="PF00512">
    <property type="entry name" value="HisKA"/>
    <property type="match status" value="1"/>
</dbReference>
<evidence type="ECO:0000256" key="7">
    <source>
        <dbReference type="PROSITE-ProRule" id="PRU00169"/>
    </source>
</evidence>
<dbReference type="InterPro" id="IPR036097">
    <property type="entry name" value="HisK_dim/P_sf"/>
</dbReference>
<keyword evidence="5" id="KW-0238">DNA-binding</keyword>
<keyword evidence="8" id="KW-0175">Coiled coil</keyword>
<dbReference type="SMART" id="SM00342">
    <property type="entry name" value="HTH_ARAC"/>
    <property type="match status" value="1"/>
</dbReference>
<dbReference type="InterPro" id="IPR011123">
    <property type="entry name" value="Y_Y_Y"/>
</dbReference>
<dbReference type="Gene3D" id="1.10.287.130">
    <property type="match status" value="1"/>
</dbReference>
<dbReference type="SMART" id="SM00387">
    <property type="entry name" value="HATPase_c"/>
    <property type="match status" value="1"/>
</dbReference>
<feature type="modified residue" description="4-aspartylphosphate" evidence="7">
    <location>
        <position position="1205"/>
    </location>
</feature>
<dbReference type="SMART" id="SM00448">
    <property type="entry name" value="REC"/>
    <property type="match status" value="1"/>
</dbReference>
<dbReference type="PRINTS" id="PR00344">
    <property type="entry name" value="BCTRLSENSOR"/>
</dbReference>
<proteinExistence type="predicted"/>
<evidence type="ECO:0000256" key="1">
    <source>
        <dbReference type="ARBA" id="ARBA00000085"/>
    </source>
</evidence>
<dbReference type="FunFam" id="1.10.287.130:FF:000045">
    <property type="entry name" value="Two-component system sensor histidine kinase/response regulator"/>
    <property type="match status" value="1"/>
</dbReference>
<keyword evidence="9" id="KW-1133">Transmembrane helix</keyword>
<dbReference type="InterPro" id="IPR004358">
    <property type="entry name" value="Sig_transdc_His_kin-like_C"/>
</dbReference>
<dbReference type="InterPro" id="IPR001789">
    <property type="entry name" value="Sig_transdc_resp-reg_receiver"/>
</dbReference>
<dbReference type="PROSITE" id="PS01124">
    <property type="entry name" value="HTH_ARAC_FAMILY_2"/>
    <property type="match status" value="1"/>
</dbReference>
<dbReference type="Pfam" id="PF07495">
    <property type="entry name" value="Y_Y_Y"/>
    <property type="match status" value="1"/>
</dbReference>
<keyword evidence="9" id="KW-0472">Membrane</keyword>
<dbReference type="InterPro" id="IPR003661">
    <property type="entry name" value="HisK_dim/P_dom"/>
</dbReference>
<organism evidence="13 14">
    <name type="scientific">Bacteroides stercorirosoris</name>
    <dbReference type="NCBI Taxonomy" id="871324"/>
    <lineage>
        <taxon>Bacteria</taxon>
        <taxon>Pseudomonadati</taxon>
        <taxon>Bacteroidota</taxon>
        <taxon>Bacteroidia</taxon>
        <taxon>Bacteroidales</taxon>
        <taxon>Bacteroidaceae</taxon>
        <taxon>Bacteroides</taxon>
    </lineage>
</organism>
<dbReference type="InterPro" id="IPR011006">
    <property type="entry name" value="CheY-like_superfamily"/>
</dbReference>
<dbReference type="EMBL" id="FQZN01000001">
    <property type="protein sequence ID" value="SHI32399.1"/>
    <property type="molecule type" value="Genomic_DNA"/>
</dbReference>
<dbReference type="InterPro" id="IPR018060">
    <property type="entry name" value="HTH_AraC"/>
</dbReference>
<dbReference type="Gene3D" id="2.60.40.10">
    <property type="entry name" value="Immunoglobulins"/>
    <property type="match status" value="1"/>
</dbReference>
<keyword evidence="3 7" id="KW-0597">Phosphoprotein</keyword>
<dbReference type="SUPFAM" id="SSF46689">
    <property type="entry name" value="Homeodomain-like"/>
    <property type="match status" value="1"/>
</dbReference>
<keyword evidence="4" id="KW-0805">Transcription regulation</keyword>
<protein>
    <recommendedName>
        <fullName evidence="2">histidine kinase</fullName>
        <ecNumber evidence="2">2.7.13.3</ecNumber>
    </recommendedName>
</protein>
<dbReference type="InterPro" id="IPR003594">
    <property type="entry name" value="HATPase_dom"/>
</dbReference>
<dbReference type="SUPFAM" id="SSF55874">
    <property type="entry name" value="ATPase domain of HSP90 chaperone/DNA topoisomerase II/histidine kinase"/>
    <property type="match status" value="1"/>
</dbReference>
<keyword evidence="13" id="KW-0808">Transferase</keyword>
<evidence type="ECO:0000259" key="11">
    <source>
        <dbReference type="PROSITE" id="PS50109"/>
    </source>
</evidence>
<evidence type="ECO:0000256" key="6">
    <source>
        <dbReference type="ARBA" id="ARBA00023163"/>
    </source>
</evidence>
<dbReference type="InterPro" id="IPR018062">
    <property type="entry name" value="HTH_AraC-typ_CS"/>
</dbReference>
<dbReference type="Gene3D" id="3.40.50.2300">
    <property type="match status" value="1"/>
</dbReference>
<feature type="domain" description="Response regulatory" evidence="12">
    <location>
        <begin position="1157"/>
        <end position="1272"/>
    </location>
</feature>
<dbReference type="eggNOG" id="COG0745">
    <property type="taxonomic scope" value="Bacteria"/>
</dbReference>
<dbReference type="SUPFAM" id="SSF101898">
    <property type="entry name" value="NHL repeat"/>
    <property type="match status" value="1"/>
</dbReference>
<sequence length="1406" mass="160723">MSQLANSLTRCSRLLLFLVFVMQALLLFPQSTERFFSQYNFKFITENAGLPYSFVSDIFKDSEGYVWVATHYGIGRYDGYQFLNYGTQTEPIRLKNDFVHKICEDNFRRLWIASEGGIDILDLDTYSPVTLSLPADSPLRQLMDEYVSTVYRDKQGDLWISGNKDLWCIELDDKGGVKTYYCLKNASATPVHAILDIGWAICAGIDNQVCRVEKQPGNLLKADILSDSLVSFSEDWRISCMQADGDVLWIGSNRGLFKYNHPERSLKRYRYSTHRPGMLSQAYITDIKLTERGHLIVSTLNGLNVYHKDTDTFSFIRQTSDRSNVTINCNAINCLFTDGETIWLGTETGGVNLLSPKRLQTELWTCGDVSVTAGTSTPATDAPTPVNAVDEDKDGNLWVALVERGLMKWNRESKYCTHHLFSPNDITSISNNTLMGILIDSDNRLWAYTWGVGINELNLNIPNNRTFKRYTCENIPELEGDFINSACEDMINHGIWFGSTRGIHFYDKRKDTFTRVLFDQSDNEFEAVYALLIDRKKRLWVGTTQGVFIVDLPSFAKSNKRFDYKYLRYKLDNPESTQLEKINSILEDRNGTIWLGGNGSGLYQLTSDKNNHFVFKCYTTRHGLPNNTILGMAEDGQGNLWLTTNDGLSRLNLQSMTFSNYTQADGLPATQFYWNGIHYSAKHDFIYLATIDGLVIIYSDNDTSLPSASYVKLSSLAIGGNTIYPSSGDYFKKVITLSPRISLHEKENRFSIGFTTQNYGNSSRIRFAYRLEGYEDEWNETQPGDCMARYASVPPGNYTLQVRATDELGRWSDRTTEVEVSIIPYFYKSGWFYLLLVVLACLAVYLFYKRKTRSYREQKARLEQEVELRTQELAVQNKQLEAMAQHVREITEEKIAFFTNITHEFRTPVTLIHGPIEHALKETQDEDVKAQLQIAERNSRYLLSLVNELMDFRKLDMDKVVLDRRSTNFIEFLSELLIPFKVFAKERQIDISTYFRLDNPFLVVDAGYMRKVMVNLVSNAIKFTPDNGCIHIFVASVKGESGEKMLYISVCDTGHGLVTEDMEKIFDRFYQSKKSTKYPVYGQSGTGIGLFLCRKIVELHGGEICAHNNRGPGASFRILMPLIPGESVESGGEVVELSDDGYMPDLTQTDDGQKKETILIVEDNRDMRSYIRTLLVGDYRLFEAGDGQEALEIVQKHTVDLIVSDLMMPVMDGIELSRRIKDNLATSHIPFLMLTALRSDVQEKRSFEIGVDEYLCKPFDEEVLRLRIRNILNLRGKYKKMFSASSNVEELHVKEESRDKTFITNAVSLMKENYADSEYNLERFVRDMGYSKTLVNKKMQDLTGQPIGQFMKNYRLNVAQRMIQEGPGDVNVSEIAYAVGFNDPKYFTKCFKEFFGYLPSSKLGKK</sequence>
<dbReference type="eggNOG" id="COG2205">
    <property type="taxonomic scope" value="Bacteria"/>
</dbReference>
<evidence type="ECO:0000256" key="8">
    <source>
        <dbReference type="SAM" id="Coils"/>
    </source>
</evidence>
<dbReference type="PANTHER" id="PTHR43547:SF2">
    <property type="entry name" value="HYBRID SIGNAL TRANSDUCTION HISTIDINE KINASE C"/>
    <property type="match status" value="1"/>
</dbReference>
<dbReference type="Gene3D" id="2.130.10.10">
    <property type="entry name" value="YVTN repeat-like/Quinoprotein amine dehydrogenase"/>
    <property type="match status" value="2"/>
</dbReference>
<dbReference type="InterPro" id="IPR011110">
    <property type="entry name" value="Reg_prop"/>
</dbReference>
<keyword evidence="6" id="KW-0804">Transcription</keyword>
<dbReference type="PROSITE" id="PS50109">
    <property type="entry name" value="HIS_KIN"/>
    <property type="match status" value="1"/>
</dbReference>
<dbReference type="GO" id="GO:0043565">
    <property type="term" value="F:sequence-specific DNA binding"/>
    <property type="evidence" value="ECO:0007669"/>
    <property type="project" value="InterPro"/>
</dbReference>
<evidence type="ECO:0000313" key="14">
    <source>
        <dbReference type="Proteomes" id="UP000184192"/>
    </source>
</evidence>
<feature type="coiled-coil region" evidence="8">
    <location>
        <begin position="845"/>
        <end position="893"/>
    </location>
</feature>
<dbReference type="CDD" id="cd00082">
    <property type="entry name" value="HisKA"/>
    <property type="match status" value="1"/>
</dbReference>
<evidence type="ECO:0000256" key="9">
    <source>
        <dbReference type="SAM" id="Phobius"/>
    </source>
</evidence>
<dbReference type="InterPro" id="IPR036890">
    <property type="entry name" value="HATPase_C_sf"/>
</dbReference>
<dbReference type="GO" id="GO:0003700">
    <property type="term" value="F:DNA-binding transcription factor activity"/>
    <property type="evidence" value="ECO:0007669"/>
    <property type="project" value="InterPro"/>
</dbReference>
<dbReference type="SMART" id="SM00388">
    <property type="entry name" value="HisKA"/>
    <property type="match status" value="1"/>
</dbReference>
<dbReference type="PROSITE" id="PS00041">
    <property type="entry name" value="HTH_ARAC_FAMILY_1"/>
    <property type="match status" value="1"/>
</dbReference>
<comment type="catalytic activity">
    <reaction evidence="1">
        <text>ATP + protein L-histidine = ADP + protein N-phospho-L-histidine.</text>
        <dbReference type="EC" id="2.7.13.3"/>
    </reaction>
</comment>
<dbReference type="PROSITE" id="PS50110">
    <property type="entry name" value="RESPONSE_REGULATORY"/>
    <property type="match status" value="1"/>
</dbReference>
<evidence type="ECO:0000313" key="13">
    <source>
        <dbReference type="EMBL" id="SHI32399.1"/>
    </source>
</evidence>
<dbReference type="SUPFAM" id="SSF63829">
    <property type="entry name" value="Calcium-dependent phosphotriesterase"/>
    <property type="match status" value="2"/>
</dbReference>
<evidence type="ECO:0000256" key="4">
    <source>
        <dbReference type="ARBA" id="ARBA00023015"/>
    </source>
</evidence>
<evidence type="ECO:0000256" key="3">
    <source>
        <dbReference type="ARBA" id="ARBA00022553"/>
    </source>
</evidence>
<dbReference type="SUPFAM" id="SSF52172">
    <property type="entry name" value="CheY-like"/>
    <property type="match status" value="1"/>
</dbReference>
<dbReference type="Pfam" id="PF07494">
    <property type="entry name" value="Reg_prop"/>
    <property type="match status" value="4"/>
</dbReference>
<dbReference type="Pfam" id="PF02518">
    <property type="entry name" value="HATPase_c"/>
    <property type="match status" value="1"/>
</dbReference>
<feature type="transmembrane region" description="Helical" evidence="9">
    <location>
        <begin position="830"/>
        <end position="848"/>
    </location>
</feature>
<keyword evidence="13" id="KW-0418">Kinase</keyword>
<dbReference type="SUPFAM" id="SSF47384">
    <property type="entry name" value="Homodimeric domain of signal transducing histidine kinase"/>
    <property type="match status" value="1"/>
</dbReference>
<evidence type="ECO:0000259" key="12">
    <source>
        <dbReference type="PROSITE" id="PS50110"/>
    </source>
</evidence>